<dbReference type="PRINTS" id="PR00413">
    <property type="entry name" value="HADHALOGNASE"/>
</dbReference>
<dbReference type="GO" id="GO:0000287">
    <property type="term" value="F:magnesium ion binding"/>
    <property type="evidence" value="ECO:0007669"/>
    <property type="project" value="UniProtKB-UniRule"/>
</dbReference>
<dbReference type="GO" id="GO:0043715">
    <property type="term" value="F:2,3-diketo-5-methylthiopentyl-1-phosphate enolase activity"/>
    <property type="evidence" value="ECO:0007669"/>
    <property type="project" value="UniProtKB-UniRule"/>
</dbReference>
<dbReference type="AlphaFoldDB" id="A0A1T4S9L0"/>
<dbReference type="GO" id="GO:0043874">
    <property type="term" value="F:acireductone synthase activity"/>
    <property type="evidence" value="ECO:0007669"/>
    <property type="project" value="UniProtKB-EC"/>
</dbReference>
<evidence type="ECO:0000256" key="4">
    <source>
        <dbReference type="HAMAP-Rule" id="MF_01681"/>
    </source>
</evidence>
<comment type="cofactor">
    <cofactor evidence="4">
        <name>Mg(2+)</name>
        <dbReference type="ChEBI" id="CHEBI:18420"/>
    </cofactor>
    <text evidence="4">Binds 1 Mg(2+) ion per subunit.</text>
</comment>
<dbReference type="HAMAP" id="MF_01681">
    <property type="entry name" value="Salvage_MtnC"/>
    <property type="match status" value="1"/>
</dbReference>
<proteinExistence type="inferred from homology"/>
<keyword evidence="4" id="KW-0460">Magnesium</keyword>
<evidence type="ECO:0000313" key="5">
    <source>
        <dbReference type="EMBL" id="OPX54358.1"/>
    </source>
</evidence>
<dbReference type="RefSeq" id="WP_078746379.1">
    <property type="nucleotide sequence ID" value="NZ_FUXG01000026.1"/>
</dbReference>
<dbReference type="SFLD" id="SFLDS00003">
    <property type="entry name" value="Haloacid_Dehalogenase"/>
    <property type="match status" value="1"/>
</dbReference>
<evidence type="ECO:0000256" key="3">
    <source>
        <dbReference type="ARBA" id="ARBA00023167"/>
    </source>
</evidence>
<dbReference type="CDD" id="cd01629">
    <property type="entry name" value="HAD_EP"/>
    <property type="match status" value="1"/>
</dbReference>
<keyword evidence="2 4" id="KW-0378">Hydrolase</keyword>
<dbReference type="STRING" id="64969.SAMN02745127_02861"/>
<organism evidence="5 6">
    <name type="scientific">Oceanospirillum multiglobuliferum</name>
    <dbReference type="NCBI Taxonomy" id="64969"/>
    <lineage>
        <taxon>Bacteria</taxon>
        <taxon>Pseudomonadati</taxon>
        <taxon>Pseudomonadota</taxon>
        <taxon>Gammaproteobacteria</taxon>
        <taxon>Oceanospirillales</taxon>
        <taxon>Oceanospirillaceae</taxon>
        <taxon>Oceanospirillum</taxon>
    </lineage>
</organism>
<keyword evidence="4" id="KW-0479">Metal-binding</keyword>
<dbReference type="InterPro" id="IPR036412">
    <property type="entry name" value="HAD-like_sf"/>
</dbReference>
<comment type="function">
    <text evidence="4">Bifunctional enzyme that catalyzes the enolization of 2,3-diketo-5-methylthiopentyl-1-phosphate (DK-MTP-1-P) into the intermediate 2-hydroxy-3-keto-5-methylthiopentenyl-1-phosphate (HK-MTPenyl-1-P), which is then dephosphorylated to form the acireductone 1,2-dihydroxy-3-keto-5-methylthiopentene (DHK-MTPene).</text>
</comment>
<dbReference type="InterPro" id="IPR023943">
    <property type="entry name" value="Enolase-ppase_E1"/>
</dbReference>
<dbReference type="GO" id="GO:0043716">
    <property type="term" value="F:2-hydroxy-3-keto-5-methylthiopentenyl-1-phosphate phosphatase activity"/>
    <property type="evidence" value="ECO:0007669"/>
    <property type="project" value="UniProtKB-UniRule"/>
</dbReference>
<accession>A0A1T4S9L0</accession>
<dbReference type="NCBIfam" id="TIGR01549">
    <property type="entry name" value="HAD-SF-IA-v1"/>
    <property type="match status" value="1"/>
</dbReference>
<dbReference type="InterPro" id="IPR006439">
    <property type="entry name" value="HAD-SF_hydro_IA"/>
</dbReference>
<dbReference type="Gene3D" id="3.40.50.1000">
    <property type="entry name" value="HAD superfamily/HAD-like"/>
    <property type="match status" value="1"/>
</dbReference>
<comment type="similarity">
    <text evidence="4">Belongs to the HAD-like hydrolase superfamily. MasA/MtnC family.</text>
</comment>
<comment type="caution">
    <text evidence="5">The sequence shown here is derived from an EMBL/GenBank/DDBJ whole genome shotgun (WGS) entry which is preliminary data.</text>
</comment>
<evidence type="ECO:0000313" key="6">
    <source>
        <dbReference type="Proteomes" id="UP000191418"/>
    </source>
</evidence>
<comment type="pathway">
    <text evidence="4">Amino-acid biosynthesis; L-methionine biosynthesis via salvage pathway; L-methionine from S-methyl-5-thio-alpha-D-ribose 1-phosphate: step 4/6.</text>
</comment>
<dbReference type="Proteomes" id="UP000191418">
    <property type="component" value="Unassembled WGS sequence"/>
</dbReference>
<comment type="catalytic activity">
    <reaction evidence="4">
        <text>5-methylsulfanyl-2,3-dioxopentyl phosphate + H2O = 1,2-dihydroxy-5-(methylsulfanyl)pent-1-en-3-one + phosphate</text>
        <dbReference type="Rhea" id="RHEA:21700"/>
        <dbReference type="ChEBI" id="CHEBI:15377"/>
        <dbReference type="ChEBI" id="CHEBI:43474"/>
        <dbReference type="ChEBI" id="CHEBI:49252"/>
        <dbReference type="ChEBI" id="CHEBI:58828"/>
        <dbReference type="EC" id="3.1.3.77"/>
    </reaction>
</comment>
<dbReference type="PANTHER" id="PTHR20371:SF1">
    <property type="entry name" value="ENOLASE-PHOSPHATASE E1"/>
    <property type="match status" value="1"/>
</dbReference>
<protein>
    <recommendedName>
        <fullName evidence="4">Enolase-phosphatase E1</fullName>
        <ecNumber evidence="4">3.1.3.77</ecNumber>
    </recommendedName>
    <alternativeName>
        <fullName evidence="4">2,3-diketo-5-methylthio-1-phosphopentane phosphatase</fullName>
    </alternativeName>
</protein>
<comment type="pathway">
    <text evidence="4">Amino-acid biosynthesis; L-methionine biosynthesis via salvage pathway; L-methionine from S-methyl-5-thio-alpha-D-ribose 1-phosphate: step 3/6.</text>
</comment>
<gene>
    <name evidence="4" type="primary">mtnC</name>
    <name evidence="5" type="ORF">BTE48_14540</name>
</gene>
<dbReference type="OrthoDB" id="9797416at2"/>
<name>A0A1T4S9L0_9GAMM</name>
<dbReference type="SUPFAM" id="SSF56784">
    <property type="entry name" value="HAD-like"/>
    <property type="match status" value="1"/>
</dbReference>
<keyword evidence="1 4" id="KW-0028">Amino-acid biosynthesis</keyword>
<dbReference type="UniPathway" id="UPA00904">
    <property type="reaction ID" value="UER00876"/>
</dbReference>
<evidence type="ECO:0000256" key="1">
    <source>
        <dbReference type="ARBA" id="ARBA00022605"/>
    </source>
</evidence>
<evidence type="ECO:0000256" key="2">
    <source>
        <dbReference type="ARBA" id="ARBA00022801"/>
    </source>
</evidence>
<dbReference type="EC" id="3.1.3.77" evidence="4"/>
<dbReference type="PANTHER" id="PTHR20371">
    <property type="entry name" value="ENOLASE-PHOSPHATASE E1"/>
    <property type="match status" value="1"/>
</dbReference>
<dbReference type="SFLD" id="SFLDG01133">
    <property type="entry name" value="C1.5.4:_Enolase-phosphatase_Li"/>
    <property type="match status" value="1"/>
</dbReference>
<comment type="subunit">
    <text evidence="4">Monomer.</text>
</comment>
<dbReference type="Gene3D" id="1.10.720.60">
    <property type="match status" value="1"/>
</dbReference>
<dbReference type="SFLD" id="SFLDF00044">
    <property type="entry name" value="enolase-phosphatase"/>
    <property type="match status" value="1"/>
</dbReference>
<dbReference type="EMBL" id="MTSM01000027">
    <property type="protein sequence ID" value="OPX54358.1"/>
    <property type="molecule type" value="Genomic_DNA"/>
</dbReference>
<dbReference type="InterPro" id="IPR023214">
    <property type="entry name" value="HAD_sf"/>
</dbReference>
<reference evidence="5 6" key="1">
    <citation type="submission" date="2017-01" db="EMBL/GenBank/DDBJ databases">
        <title>Genome Sequencing of a Marine Spirillum, Oceanospirillum multiglobuliferum ATCC 33336, from Japan.</title>
        <authorList>
            <person name="Carney J.G."/>
            <person name="Trachtenberg A.M."/>
            <person name="Rheaume B.A."/>
            <person name="Linnane J.D."/>
            <person name="Pitts N.L."/>
            <person name="Mykles D.L."/>
            <person name="Maclea K.S."/>
        </authorList>
    </citation>
    <scope>NUCLEOTIDE SEQUENCE [LARGE SCALE GENOMIC DNA]</scope>
    <source>
        <strain evidence="5 6">ATCC 33336</strain>
    </source>
</reference>
<dbReference type="NCBIfam" id="TIGR01691">
    <property type="entry name" value="enolase-ppase"/>
    <property type="match status" value="1"/>
</dbReference>
<sequence length="227" mass="25214">MIKAIVTDIEGTTGSIHFVHQVLFPYAKQHLPEFVRQQQAQPAVAEQVAAVKAEMQKPDADLDAVIAQLITWIEADQKITPLKALQGLIWDTGYKTGAYKGHVYDDAHQQLQAWREQGLALYIYSSGSVYAQKLLFGFSEFGDLTPWFTGYFDTQVGGKREAQSYQAIVQQIGLAAEEILFLSDVVEELDAAQQVGIKTVQLVREPNMVVGEHTQVASFKEIDLSAI</sequence>
<keyword evidence="3 4" id="KW-0486">Methionine biosynthesis</keyword>
<dbReference type="FunFam" id="3.40.50.1000:FF:000079">
    <property type="entry name" value="Enolase-phosphatase E1"/>
    <property type="match status" value="1"/>
</dbReference>
<dbReference type="GO" id="GO:0019509">
    <property type="term" value="P:L-methionine salvage from methylthioadenosine"/>
    <property type="evidence" value="ECO:0007669"/>
    <property type="project" value="UniProtKB-UniRule"/>
</dbReference>
<dbReference type="SFLD" id="SFLDG01129">
    <property type="entry name" value="C1.5:_HAD__Beta-PGM__Phosphata"/>
    <property type="match status" value="1"/>
</dbReference>
<keyword evidence="6" id="KW-1185">Reference proteome</keyword>
<dbReference type="Pfam" id="PF00702">
    <property type="entry name" value="Hydrolase"/>
    <property type="match status" value="1"/>
</dbReference>